<dbReference type="SMART" id="SM00880">
    <property type="entry name" value="CHAD"/>
    <property type="match status" value="1"/>
</dbReference>
<dbReference type="InterPro" id="IPR033469">
    <property type="entry name" value="CYTH-like_dom_sf"/>
</dbReference>
<comment type="caution">
    <text evidence="4">The sequence shown here is derived from an EMBL/GenBank/DDBJ whole genome shotgun (WGS) entry which is preliminary data.</text>
</comment>
<sequence>MREEELKFSVNDGFVLPELAVLAPQGGEVVRAGTRRLSATYYDSPDLRLARSGVTLRRRTGEDGPPWHLKLPTATANVREELTAAGAPDTPPAELARLVTGWLRAARLVPVVALDTTRDVWQVRDRAGRPLVELVDDAVTVGNGRQRTGGFRELEVERKADGELTAAVMRRAATLLTETGASGDAFVPKAIRALGPRALEPPDIAAPGPLPRRPTGGEVVTHALRRTVARLIGYDVRVRRGEPDAVHQMRVCCRRLRSDLRVFAPLVDSDFAAPIIEHVRWLGGALGESRDAEVLRTRLSRTAARDPLAPLDGHALAVLDTDLAERDRRAAHALAGAMDTHRYAESLEVLVEAARHPRLTARARRPATRTLPRQVAKAWRDLETAARLGPLDPDEAWHAARIQAKRARYAAEAVAPATGKDAARLAKAIAEVQDVLGEHHDAVIAAQHWADLAAQHPDDPTVMITCGRLVERERAAARTDRARFRHAWSRAAKPKRTRWLAADGGVPAEARPTPEVAGAR</sequence>
<dbReference type="Gene3D" id="2.40.320.10">
    <property type="entry name" value="Hypothetical Protein Pfu-838710-001"/>
    <property type="match status" value="1"/>
</dbReference>
<dbReference type="RefSeq" id="WP_168522473.1">
    <property type="nucleotide sequence ID" value="NZ_JAAXLS010000059.1"/>
</dbReference>
<evidence type="ECO:0000259" key="3">
    <source>
        <dbReference type="PROSITE" id="PS51708"/>
    </source>
</evidence>
<name>A0ABX1JH50_9PSEU</name>
<dbReference type="Proteomes" id="UP000715441">
    <property type="component" value="Unassembled WGS sequence"/>
</dbReference>
<dbReference type="InterPro" id="IPR007899">
    <property type="entry name" value="CHAD_dom"/>
</dbReference>
<evidence type="ECO:0000256" key="1">
    <source>
        <dbReference type="SAM" id="MobiDB-lite"/>
    </source>
</evidence>
<proteinExistence type="predicted"/>
<dbReference type="SUPFAM" id="SSF55154">
    <property type="entry name" value="CYTH-like phosphatases"/>
    <property type="match status" value="1"/>
</dbReference>
<dbReference type="PANTHER" id="PTHR39339">
    <property type="entry name" value="SLR1444 PROTEIN"/>
    <property type="match status" value="1"/>
</dbReference>
<dbReference type="InterPro" id="IPR023577">
    <property type="entry name" value="CYTH_domain"/>
</dbReference>
<organism evidence="4 5">
    <name type="scientific">Amycolatopsis acididurans</name>
    <dbReference type="NCBI Taxonomy" id="2724524"/>
    <lineage>
        <taxon>Bacteria</taxon>
        <taxon>Bacillati</taxon>
        <taxon>Actinomycetota</taxon>
        <taxon>Actinomycetes</taxon>
        <taxon>Pseudonocardiales</taxon>
        <taxon>Pseudonocardiaceae</taxon>
        <taxon>Amycolatopsis</taxon>
    </lineage>
</organism>
<accession>A0ABX1JH50</accession>
<dbReference type="CDD" id="cd07374">
    <property type="entry name" value="CYTH-like_Pase"/>
    <property type="match status" value="1"/>
</dbReference>
<feature type="domain" description="CHAD" evidence="3">
    <location>
        <begin position="213"/>
        <end position="493"/>
    </location>
</feature>
<dbReference type="SMART" id="SM01118">
    <property type="entry name" value="CYTH"/>
    <property type="match status" value="1"/>
</dbReference>
<gene>
    <name evidence="4" type="ORF">HFP15_37415</name>
</gene>
<dbReference type="Pfam" id="PF05235">
    <property type="entry name" value="CHAD"/>
    <property type="match status" value="1"/>
</dbReference>
<dbReference type="Gene3D" id="1.40.20.10">
    <property type="entry name" value="CHAD domain"/>
    <property type="match status" value="1"/>
</dbReference>
<feature type="region of interest" description="Disordered" evidence="1">
    <location>
        <begin position="499"/>
        <end position="520"/>
    </location>
</feature>
<protein>
    <submittedName>
        <fullName evidence="4">CYTH and CHAD domain-containing protein</fullName>
    </submittedName>
</protein>
<keyword evidence="5" id="KW-1185">Reference proteome</keyword>
<dbReference type="InterPro" id="IPR038186">
    <property type="entry name" value="CHAD_dom_sf"/>
</dbReference>
<evidence type="ECO:0000313" key="5">
    <source>
        <dbReference type="Proteomes" id="UP000715441"/>
    </source>
</evidence>
<dbReference type="PROSITE" id="PS51707">
    <property type="entry name" value="CYTH"/>
    <property type="match status" value="1"/>
</dbReference>
<dbReference type="EMBL" id="JAAXLS010000059">
    <property type="protein sequence ID" value="NKQ58541.1"/>
    <property type="molecule type" value="Genomic_DNA"/>
</dbReference>
<dbReference type="PANTHER" id="PTHR39339:SF1">
    <property type="entry name" value="CHAD DOMAIN-CONTAINING PROTEIN"/>
    <property type="match status" value="1"/>
</dbReference>
<dbReference type="PROSITE" id="PS51708">
    <property type="entry name" value="CHAD"/>
    <property type="match status" value="1"/>
</dbReference>
<evidence type="ECO:0000313" key="4">
    <source>
        <dbReference type="EMBL" id="NKQ58541.1"/>
    </source>
</evidence>
<feature type="domain" description="CYTH" evidence="2">
    <location>
        <begin position="1"/>
        <end position="197"/>
    </location>
</feature>
<reference evidence="4 5" key="1">
    <citation type="submission" date="2020-04" db="EMBL/GenBank/DDBJ databases">
        <title>Novel species.</title>
        <authorList>
            <person name="Teo W.F.A."/>
            <person name="Lipun K."/>
            <person name="Srisuk N."/>
            <person name="Duangmal K."/>
        </authorList>
    </citation>
    <scope>NUCLEOTIDE SEQUENCE [LARGE SCALE GENOMIC DNA]</scope>
    <source>
        <strain evidence="4 5">K13G38</strain>
    </source>
</reference>
<dbReference type="Pfam" id="PF01928">
    <property type="entry name" value="CYTH"/>
    <property type="match status" value="1"/>
</dbReference>
<evidence type="ECO:0000259" key="2">
    <source>
        <dbReference type="PROSITE" id="PS51707"/>
    </source>
</evidence>